<dbReference type="EMBL" id="NQNY01000024">
    <property type="protein sequence ID" value="PAK20884.1"/>
    <property type="molecule type" value="Genomic_DNA"/>
</dbReference>
<name>A0A269THI0_9BACT</name>
<dbReference type="Gene3D" id="3.40.50.200">
    <property type="entry name" value="Peptidase S8/S53 domain"/>
    <property type="match status" value="1"/>
</dbReference>
<comment type="caution">
    <text evidence="2">The sequence shown here is derived from an EMBL/GenBank/DDBJ whole genome shotgun (WGS) entry which is preliminary data.</text>
</comment>
<reference evidence="3" key="1">
    <citation type="submission" date="2017-08" db="EMBL/GenBank/DDBJ databases">
        <authorList>
            <person name="Alvarez-Ponce D."/>
            <person name="Weitzman C.L."/>
            <person name="Tillett R.L."/>
            <person name="Sandmeier F.C."/>
            <person name="Tracy C.R."/>
        </authorList>
    </citation>
    <scope>NUCLEOTIDE SEQUENCE [LARGE SCALE GENOMIC DNA]</scope>
    <source>
        <strain evidence="3">723</strain>
    </source>
</reference>
<evidence type="ECO:0000259" key="1">
    <source>
        <dbReference type="Pfam" id="PF00082"/>
    </source>
</evidence>
<dbReference type="InterPro" id="IPR036852">
    <property type="entry name" value="Peptidase_S8/S53_dom_sf"/>
</dbReference>
<sequence>WLDNVINANPDVIFIQSAGNDGDVSEAYDKYGKPKDLGYNPELAKYTDSYKLSLNSIVVGALEETNPVIAQDYSEWSRKDNYITTSVPDKFIQQTVVEVGQKTNQYGTSYSAPSVTAMIAFLKNNYSDYFDKGADSLIAKSILISGSRNNYSKFFRLSNSVWSENHNVYTQKTGFGAANFSKIKESLEHLDYFVLAKEKTKSNPYTKYIYLNEGEKYRVNITWKNQDSIALGWKPSSSISNTATYGRHFIGPTPLGLTIVKPSNYVESDYKSKEINATDFINISGETQKANTKTVEFKAEISGVYSFKVYYQKNESRNKDIDVAFTYSKI</sequence>
<protein>
    <recommendedName>
        <fullName evidence="1">Peptidase S8/S53 domain-containing protein</fullName>
    </recommendedName>
</protein>
<dbReference type="Proteomes" id="UP000216943">
    <property type="component" value="Unassembled WGS sequence"/>
</dbReference>
<dbReference type="RefSeq" id="WP_180738046.1">
    <property type="nucleotide sequence ID" value="NZ_NQNY01000024.1"/>
</dbReference>
<dbReference type="InterPro" id="IPR000209">
    <property type="entry name" value="Peptidase_S8/S53_dom"/>
</dbReference>
<dbReference type="AlphaFoldDB" id="A0A269THI0"/>
<accession>A0A269THI0</accession>
<evidence type="ECO:0000313" key="2">
    <source>
        <dbReference type="EMBL" id="PAK20884.1"/>
    </source>
</evidence>
<dbReference type="SUPFAM" id="SSF52743">
    <property type="entry name" value="Subtilisin-like"/>
    <property type="match status" value="1"/>
</dbReference>
<gene>
    <name evidence="2" type="ORF">CJJ23_04880</name>
</gene>
<feature type="non-terminal residue" evidence="2">
    <location>
        <position position="1"/>
    </location>
</feature>
<dbReference type="GO" id="GO:0004252">
    <property type="term" value="F:serine-type endopeptidase activity"/>
    <property type="evidence" value="ECO:0007669"/>
    <property type="project" value="InterPro"/>
</dbReference>
<feature type="domain" description="Peptidase S8/S53" evidence="1">
    <location>
        <begin position="9"/>
        <end position="129"/>
    </location>
</feature>
<organism evidence="2 3">
    <name type="scientific">Mycoplasmopsis agassizii</name>
    <dbReference type="NCBI Taxonomy" id="33922"/>
    <lineage>
        <taxon>Bacteria</taxon>
        <taxon>Bacillati</taxon>
        <taxon>Mycoplasmatota</taxon>
        <taxon>Mycoplasmoidales</taxon>
        <taxon>Metamycoplasmataceae</taxon>
        <taxon>Mycoplasmopsis</taxon>
    </lineage>
</organism>
<proteinExistence type="predicted"/>
<evidence type="ECO:0000313" key="3">
    <source>
        <dbReference type="Proteomes" id="UP000216943"/>
    </source>
</evidence>
<dbReference type="Pfam" id="PF00082">
    <property type="entry name" value="Peptidase_S8"/>
    <property type="match status" value="1"/>
</dbReference>
<dbReference type="GO" id="GO:0006508">
    <property type="term" value="P:proteolysis"/>
    <property type="evidence" value="ECO:0007669"/>
    <property type="project" value="InterPro"/>
</dbReference>